<evidence type="ECO:0000256" key="2">
    <source>
        <dbReference type="ARBA" id="ARBA00022801"/>
    </source>
</evidence>
<comment type="caution">
    <text evidence="5">The sequence shown here is derived from an EMBL/GenBank/DDBJ whole genome shotgun (WGS) entry which is preliminary data.</text>
</comment>
<dbReference type="PROSITE" id="PS51770">
    <property type="entry name" value="HOTDOG_ACOT"/>
    <property type="match status" value="1"/>
</dbReference>
<dbReference type="GO" id="GO:0005829">
    <property type="term" value="C:cytosol"/>
    <property type="evidence" value="ECO:0007669"/>
    <property type="project" value="TreeGrafter"/>
</dbReference>
<dbReference type="GO" id="GO:0009062">
    <property type="term" value="P:fatty acid catabolic process"/>
    <property type="evidence" value="ECO:0007669"/>
    <property type="project" value="TreeGrafter"/>
</dbReference>
<reference evidence="5" key="1">
    <citation type="submission" date="2021-02" db="EMBL/GenBank/DDBJ databases">
        <title>Genome sequence of Rhodospirillales sp. strain TMPK1 isolated from soil.</title>
        <authorList>
            <person name="Nakai R."/>
            <person name="Kusada H."/>
            <person name="Tamaki H."/>
        </authorList>
    </citation>
    <scope>NUCLEOTIDE SEQUENCE</scope>
    <source>
        <strain evidence="5">TMPK1</strain>
    </source>
</reference>
<dbReference type="InterPro" id="IPR040170">
    <property type="entry name" value="Cytosol_ACT"/>
</dbReference>
<dbReference type="EMBL" id="BOPV01000001">
    <property type="protein sequence ID" value="GIL40834.1"/>
    <property type="molecule type" value="Genomic_DNA"/>
</dbReference>
<dbReference type="GO" id="GO:0052816">
    <property type="term" value="F:long-chain fatty acyl-CoA hydrolase activity"/>
    <property type="evidence" value="ECO:0007669"/>
    <property type="project" value="TreeGrafter"/>
</dbReference>
<accession>A0A8S8XDV1</accession>
<feature type="domain" description="HotDog ACOT-type" evidence="4">
    <location>
        <begin position="18"/>
        <end position="130"/>
    </location>
</feature>
<organism evidence="5 6">
    <name type="scientific">Roseiterribacter gracilis</name>
    <dbReference type="NCBI Taxonomy" id="2812848"/>
    <lineage>
        <taxon>Bacteria</taxon>
        <taxon>Pseudomonadati</taxon>
        <taxon>Pseudomonadota</taxon>
        <taxon>Alphaproteobacteria</taxon>
        <taxon>Rhodospirillales</taxon>
        <taxon>Roseiterribacteraceae</taxon>
        <taxon>Roseiterribacter</taxon>
    </lineage>
</organism>
<evidence type="ECO:0000259" key="4">
    <source>
        <dbReference type="PROSITE" id="PS51770"/>
    </source>
</evidence>
<proteinExistence type="inferred from homology"/>
<gene>
    <name evidence="5" type="ORF">TMPK1_30710</name>
</gene>
<dbReference type="InterPro" id="IPR029069">
    <property type="entry name" value="HotDog_dom_sf"/>
</dbReference>
<protein>
    <submittedName>
        <fullName evidence="5">Acyl-CoA thioesterase</fullName>
    </submittedName>
</protein>
<evidence type="ECO:0000256" key="1">
    <source>
        <dbReference type="ARBA" id="ARBA00010458"/>
    </source>
</evidence>
<dbReference type="InterPro" id="IPR006683">
    <property type="entry name" value="Thioestr_dom"/>
</dbReference>
<dbReference type="Gene3D" id="3.10.129.10">
    <property type="entry name" value="Hotdog Thioesterase"/>
    <property type="match status" value="1"/>
</dbReference>
<dbReference type="CDD" id="cd03442">
    <property type="entry name" value="BFIT_BACH"/>
    <property type="match status" value="1"/>
</dbReference>
<keyword evidence="2 3" id="KW-0378">Hydrolase</keyword>
<dbReference type="AlphaFoldDB" id="A0A8S8XDV1"/>
<dbReference type="RefSeq" id="WP_420244050.1">
    <property type="nucleotide sequence ID" value="NZ_BOPV01000001.1"/>
</dbReference>
<evidence type="ECO:0000313" key="6">
    <source>
        <dbReference type="Proteomes" id="UP000681075"/>
    </source>
</evidence>
<dbReference type="PANTHER" id="PTHR11049">
    <property type="entry name" value="ACYL COENZYME A THIOESTER HYDROLASE"/>
    <property type="match status" value="1"/>
</dbReference>
<evidence type="ECO:0000256" key="3">
    <source>
        <dbReference type="PROSITE-ProRule" id="PRU01106"/>
    </source>
</evidence>
<dbReference type="Proteomes" id="UP000681075">
    <property type="component" value="Unassembled WGS sequence"/>
</dbReference>
<evidence type="ECO:0000313" key="5">
    <source>
        <dbReference type="EMBL" id="GIL40834.1"/>
    </source>
</evidence>
<keyword evidence="6" id="KW-1185">Reference proteome</keyword>
<dbReference type="GO" id="GO:0006637">
    <property type="term" value="P:acyl-CoA metabolic process"/>
    <property type="evidence" value="ECO:0007669"/>
    <property type="project" value="TreeGrafter"/>
</dbReference>
<dbReference type="PANTHER" id="PTHR11049:SF5">
    <property type="entry name" value="ACYL-COA THIOESTER HYDROLASE YCIA"/>
    <property type="match status" value="1"/>
</dbReference>
<dbReference type="SUPFAM" id="SSF54637">
    <property type="entry name" value="Thioesterase/thiol ester dehydrase-isomerase"/>
    <property type="match status" value="1"/>
</dbReference>
<dbReference type="InterPro" id="IPR033120">
    <property type="entry name" value="HOTDOG_ACOT"/>
</dbReference>
<dbReference type="Pfam" id="PF03061">
    <property type="entry name" value="4HBT"/>
    <property type="match status" value="1"/>
</dbReference>
<name>A0A8S8XDV1_9PROT</name>
<comment type="similarity">
    <text evidence="1">Belongs to the acyl coenzyme A hydrolase family.</text>
</comment>
<sequence>MWPYTTQEAEFLRTVPGPAGELAVRVLAMPADTNPHGNIFGGWIMSLMDSAGAISAGRRAGHRVVTVAVTDMTFLAPVKVGDVVCCYTDITRVGNTSLSLHIETWALRGGNHDRFKVTSAEFTFVAVDADGNPTIIDAVARA</sequence>